<dbReference type="Proteomes" id="UP001497522">
    <property type="component" value="Chromosome 16"/>
</dbReference>
<feature type="compositionally biased region" description="Pro residues" evidence="1">
    <location>
        <begin position="75"/>
        <end position="113"/>
    </location>
</feature>
<keyword evidence="2" id="KW-0812">Transmembrane</keyword>
<reference evidence="3" key="1">
    <citation type="submission" date="2024-03" db="EMBL/GenBank/DDBJ databases">
        <authorList>
            <consortium name="ELIXIR-Norway"/>
            <consortium name="Elixir Norway"/>
        </authorList>
    </citation>
    <scope>NUCLEOTIDE SEQUENCE</scope>
</reference>
<protein>
    <recommendedName>
        <fullName evidence="5">SMODS and SLOG-associating 2TM effector domain-containing protein</fullName>
    </recommendedName>
</protein>
<dbReference type="EMBL" id="OZ023717">
    <property type="protein sequence ID" value="CAK9866485.1"/>
    <property type="molecule type" value="Genomic_DNA"/>
</dbReference>
<keyword evidence="2" id="KW-1133">Transmembrane helix</keyword>
<dbReference type="PANTHER" id="PTHR33287:SF11">
    <property type="entry name" value="OS03G0778400 PROTEIN"/>
    <property type="match status" value="1"/>
</dbReference>
<sequence>MAAYSSTLAHEYTASSHRNSNGTEHHVNIELADHPLSSSGTVETEELAPAVTAHGEENTPAMADNVDATVSVQPAPTPTVAPPTPTTPLAPPTPTTPLAPPTPTTPLAPPTPKTPRCEIEFRNLMAFRGLPNTKENLCKVALEDWQSSAELMGKRVEKRQKEIRSTRNEIYQVVGFYSAFQGLLLTAVAQSSLLHWNNRGYPLALSAFATCIAATGVVQKNKIISGWKKTIASENPARKALIHRVERLKFEGINFPFQAGYEDECQLISPQTELDMLYSFLFNYETLIVATLITFGVLCVASMLQILRHPYTTTQ</sequence>
<evidence type="ECO:0000313" key="4">
    <source>
        <dbReference type="Proteomes" id="UP001497522"/>
    </source>
</evidence>
<dbReference type="PANTHER" id="PTHR33287">
    <property type="entry name" value="OS03G0453550 PROTEIN"/>
    <property type="match status" value="1"/>
</dbReference>
<feature type="transmembrane region" description="Helical" evidence="2">
    <location>
        <begin position="286"/>
        <end position="307"/>
    </location>
</feature>
<evidence type="ECO:0000256" key="1">
    <source>
        <dbReference type="SAM" id="MobiDB-lite"/>
    </source>
</evidence>
<keyword evidence="4" id="KW-1185">Reference proteome</keyword>
<feature type="region of interest" description="Disordered" evidence="1">
    <location>
        <begin position="1"/>
        <end position="22"/>
    </location>
</feature>
<accession>A0ABP1AV96</accession>
<name>A0ABP1AV96_9BRYO</name>
<gene>
    <name evidence="3" type="ORF">CSSPJE1EN2_LOCUS9480</name>
</gene>
<proteinExistence type="predicted"/>
<organism evidence="3 4">
    <name type="scientific">Sphagnum jensenii</name>
    <dbReference type="NCBI Taxonomy" id="128206"/>
    <lineage>
        <taxon>Eukaryota</taxon>
        <taxon>Viridiplantae</taxon>
        <taxon>Streptophyta</taxon>
        <taxon>Embryophyta</taxon>
        <taxon>Bryophyta</taxon>
        <taxon>Sphagnophytina</taxon>
        <taxon>Sphagnopsida</taxon>
        <taxon>Sphagnales</taxon>
        <taxon>Sphagnaceae</taxon>
        <taxon>Sphagnum</taxon>
    </lineage>
</organism>
<feature type="region of interest" description="Disordered" evidence="1">
    <location>
        <begin position="72"/>
        <end position="114"/>
    </location>
</feature>
<evidence type="ECO:0008006" key="5">
    <source>
        <dbReference type="Google" id="ProtNLM"/>
    </source>
</evidence>
<keyword evidence="2" id="KW-0472">Membrane</keyword>
<evidence type="ECO:0000256" key="2">
    <source>
        <dbReference type="SAM" id="Phobius"/>
    </source>
</evidence>
<evidence type="ECO:0000313" key="3">
    <source>
        <dbReference type="EMBL" id="CAK9866485.1"/>
    </source>
</evidence>